<name>A0A0G1RGM0_9BACT</name>
<dbReference type="AlphaFoldDB" id="A0A0G1RGM0"/>
<evidence type="ECO:0000313" key="2">
    <source>
        <dbReference type="Proteomes" id="UP000034607"/>
    </source>
</evidence>
<protein>
    <submittedName>
        <fullName evidence="1">Uncharacterized protein</fullName>
    </submittedName>
</protein>
<dbReference type="EMBL" id="LCNM01000008">
    <property type="protein sequence ID" value="KKU56469.1"/>
    <property type="molecule type" value="Genomic_DNA"/>
</dbReference>
<reference evidence="1 2" key="1">
    <citation type="journal article" date="2015" name="Nature">
        <title>rRNA introns, odd ribosomes, and small enigmatic genomes across a large radiation of phyla.</title>
        <authorList>
            <person name="Brown C.T."/>
            <person name="Hug L.A."/>
            <person name="Thomas B.C."/>
            <person name="Sharon I."/>
            <person name="Castelle C.J."/>
            <person name="Singh A."/>
            <person name="Wilkins M.J."/>
            <person name="Williams K.H."/>
            <person name="Banfield J.F."/>
        </authorList>
    </citation>
    <scope>NUCLEOTIDE SEQUENCE [LARGE SCALE GENOMIC DNA]</scope>
</reference>
<gene>
    <name evidence="1" type="ORF">UX78_C0008G0033</name>
</gene>
<evidence type="ECO:0000313" key="1">
    <source>
        <dbReference type="EMBL" id="KKU56469.1"/>
    </source>
</evidence>
<organism evidence="1 2">
    <name type="scientific">Candidatus Amesbacteria bacterium GW2011_GWA2_47_11</name>
    <dbReference type="NCBI Taxonomy" id="1618357"/>
    <lineage>
        <taxon>Bacteria</taxon>
        <taxon>Candidatus Amesiibacteriota</taxon>
    </lineage>
</organism>
<comment type="caution">
    <text evidence="1">The sequence shown here is derived from an EMBL/GenBank/DDBJ whole genome shotgun (WGS) entry which is preliminary data.</text>
</comment>
<proteinExistence type="predicted"/>
<accession>A0A0G1RGM0</accession>
<dbReference type="Proteomes" id="UP000034607">
    <property type="component" value="Unassembled WGS sequence"/>
</dbReference>
<sequence>MGMGSGIIGLMFLEEGAERVGSKEGRLLGAGVVRKPEGWYRPGVAEDFKSVAVQVERVSADTWRNLTEAVGAGKVRAKEKPVRGGRVTGEVEFRGLGEKNGFRARAVVVDGAVQELEIRLKRFKGQTEVVQINLRGGPSLREIDSSDGGRRIIMREYGGDQYDEWDVDREKASVLGRVTILRQAPKGAGYGWVQFETDYRSRKVGGHKTRGFLPAAEVKILLADRKVGLRERIGKNVERLRLRLEEPGGWKWVDLQARLLQTGVKADYVLREGSEWNFDLDRKTAPRVGVPKEIVPGGKVVVKFGKQEVDLGEYRHSVTFDEITRSGVPLMVPR</sequence>